<dbReference type="EMBL" id="QGNW01002589">
    <property type="protein sequence ID" value="RVW16445.1"/>
    <property type="molecule type" value="Genomic_DNA"/>
</dbReference>
<feature type="domain" description="MHD2" evidence="1">
    <location>
        <begin position="41"/>
        <end position="151"/>
    </location>
</feature>
<evidence type="ECO:0000259" key="1">
    <source>
        <dbReference type="PROSITE" id="PS51259"/>
    </source>
</evidence>
<comment type="caution">
    <text evidence="2">The sequence shown here is derived from an EMBL/GenBank/DDBJ whole genome shotgun (WGS) entry which is preliminary data.</text>
</comment>
<evidence type="ECO:0000313" key="2">
    <source>
        <dbReference type="EMBL" id="RVW16445.1"/>
    </source>
</evidence>
<dbReference type="PROSITE" id="PS51259">
    <property type="entry name" value="MHD2"/>
    <property type="match status" value="1"/>
</dbReference>
<dbReference type="InterPro" id="IPR014772">
    <property type="entry name" value="Munc13_dom-2"/>
</dbReference>
<dbReference type="Pfam" id="PF25761">
    <property type="entry name" value="TPR_PATROL1"/>
    <property type="match status" value="1"/>
</dbReference>
<protein>
    <recommendedName>
        <fullName evidence="1">MHD2 domain-containing protein</fullName>
    </recommendedName>
</protein>
<accession>A0A438BZT4</accession>
<dbReference type="InterPro" id="IPR057984">
    <property type="entry name" value="PATROL1_C"/>
</dbReference>
<evidence type="ECO:0000313" key="3">
    <source>
        <dbReference type="Proteomes" id="UP000288805"/>
    </source>
</evidence>
<sequence length="266" mass="29654">MIHGSVGNIMPFSKGMGGTKVVFWDLRDSFLFRLYRGNVEDARLDSILPHVDTVLDQICDLIDDALRDLVVLSICQAALEAFVWVLLDGGPSRAFSDSDIPMMEDDLNMLKDLFVADGEGLPRSLVQKKAEFAEQILSLFALQTGTVIQMLMTASEHISTGLDSRKHGRLCLGDAQTLVRVLCHKKDREASKFLKRQYQLPMSSVYSGSLHIITCSMENETSGKNECRILEVFWTKTSYCTCGGFSKARVPTLSSKQGTQFNTVKR</sequence>
<reference evidence="2 3" key="1">
    <citation type="journal article" date="2018" name="PLoS Genet.">
        <title>Population sequencing reveals clonal diversity and ancestral inbreeding in the grapevine cultivar Chardonnay.</title>
        <authorList>
            <person name="Roach M.J."/>
            <person name="Johnson D.L."/>
            <person name="Bohlmann J."/>
            <person name="van Vuuren H.J."/>
            <person name="Jones S.J."/>
            <person name="Pretorius I.S."/>
            <person name="Schmidt S.A."/>
            <person name="Borneman A.R."/>
        </authorList>
    </citation>
    <scope>NUCLEOTIDE SEQUENCE [LARGE SCALE GENOMIC DNA]</scope>
    <source>
        <strain evidence="3">cv. Chardonnay</strain>
        <tissue evidence="2">Leaf</tissue>
    </source>
</reference>
<dbReference type="InterPro" id="IPR008528">
    <property type="entry name" value="unc-13_homologue"/>
</dbReference>
<organism evidence="2 3">
    <name type="scientific">Vitis vinifera</name>
    <name type="common">Grape</name>
    <dbReference type="NCBI Taxonomy" id="29760"/>
    <lineage>
        <taxon>Eukaryota</taxon>
        <taxon>Viridiplantae</taxon>
        <taxon>Streptophyta</taxon>
        <taxon>Embryophyta</taxon>
        <taxon>Tracheophyta</taxon>
        <taxon>Spermatophyta</taxon>
        <taxon>Magnoliopsida</taxon>
        <taxon>eudicotyledons</taxon>
        <taxon>Gunneridae</taxon>
        <taxon>Pentapetalae</taxon>
        <taxon>rosids</taxon>
        <taxon>Vitales</taxon>
        <taxon>Vitaceae</taxon>
        <taxon>Viteae</taxon>
        <taxon>Vitis</taxon>
    </lineage>
</organism>
<dbReference type="PANTHER" id="PTHR31280:SF3">
    <property type="entry name" value="DNA TOPOISOMERASE 4 SUBUNIT B (DUF810)"/>
    <property type="match status" value="1"/>
</dbReference>
<name>A0A438BZT4_VITVI</name>
<dbReference type="AlphaFoldDB" id="A0A438BZT4"/>
<dbReference type="Proteomes" id="UP000288805">
    <property type="component" value="Unassembled WGS sequence"/>
</dbReference>
<proteinExistence type="predicted"/>
<gene>
    <name evidence="2" type="ORF">CK203_067832</name>
</gene>
<dbReference type="PANTHER" id="PTHR31280">
    <property type="entry name" value="PROTEIN UNC-13 HOMOLOG"/>
    <property type="match status" value="1"/>
</dbReference>